<dbReference type="AlphaFoldDB" id="A0AAE0NBB5"/>
<protein>
    <submittedName>
        <fullName evidence="1">Uncharacterized protein</fullName>
    </submittedName>
</protein>
<dbReference type="Proteomes" id="UP001287356">
    <property type="component" value="Unassembled WGS sequence"/>
</dbReference>
<evidence type="ECO:0000313" key="1">
    <source>
        <dbReference type="EMBL" id="KAK3377145.1"/>
    </source>
</evidence>
<organism evidence="1 2">
    <name type="scientific">Lasiosphaeria ovina</name>
    <dbReference type="NCBI Taxonomy" id="92902"/>
    <lineage>
        <taxon>Eukaryota</taxon>
        <taxon>Fungi</taxon>
        <taxon>Dikarya</taxon>
        <taxon>Ascomycota</taxon>
        <taxon>Pezizomycotina</taxon>
        <taxon>Sordariomycetes</taxon>
        <taxon>Sordariomycetidae</taxon>
        <taxon>Sordariales</taxon>
        <taxon>Lasiosphaeriaceae</taxon>
        <taxon>Lasiosphaeria</taxon>
    </lineage>
</organism>
<comment type="caution">
    <text evidence="1">The sequence shown here is derived from an EMBL/GenBank/DDBJ whole genome shotgun (WGS) entry which is preliminary data.</text>
</comment>
<evidence type="ECO:0000313" key="2">
    <source>
        <dbReference type="Proteomes" id="UP001287356"/>
    </source>
</evidence>
<reference evidence="1" key="2">
    <citation type="submission" date="2023-06" db="EMBL/GenBank/DDBJ databases">
        <authorList>
            <consortium name="Lawrence Berkeley National Laboratory"/>
            <person name="Haridas S."/>
            <person name="Hensen N."/>
            <person name="Bonometti L."/>
            <person name="Westerberg I."/>
            <person name="Brannstrom I.O."/>
            <person name="Guillou S."/>
            <person name="Cros-Aarteil S."/>
            <person name="Calhoun S."/>
            <person name="Kuo A."/>
            <person name="Mondo S."/>
            <person name="Pangilinan J."/>
            <person name="Riley R."/>
            <person name="Labutti K."/>
            <person name="Andreopoulos B."/>
            <person name="Lipzen A."/>
            <person name="Chen C."/>
            <person name="Yanf M."/>
            <person name="Daum C."/>
            <person name="Ng V."/>
            <person name="Clum A."/>
            <person name="Steindorff A."/>
            <person name="Ohm R."/>
            <person name="Martin F."/>
            <person name="Silar P."/>
            <person name="Natvig D."/>
            <person name="Lalanne C."/>
            <person name="Gautier V."/>
            <person name="Ament-Velasquez S.L."/>
            <person name="Kruys A."/>
            <person name="Hutchinson M.I."/>
            <person name="Powell A.J."/>
            <person name="Barry K."/>
            <person name="Miller A.N."/>
            <person name="Grigoriev I.V."/>
            <person name="Debuchy R."/>
            <person name="Gladieux P."/>
            <person name="Thoren M.H."/>
            <person name="Johannesson H."/>
        </authorList>
    </citation>
    <scope>NUCLEOTIDE SEQUENCE</scope>
    <source>
        <strain evidence="1">CBS 958.72</strain>
    </source>
</reference>
<keyword evidence="2" id="KW-1185">Reference proteome</keyword>
<sequence length="365" mass="39786">MRPFELEDITYHWSENNPMVLMLNRQMATASFMQRLVSKGGHARITSKGQGQDTTLPAKVWSHIIDILAADADANPVFTLVQATLTNPEVHPAVSPAVLACIPIHASEGDHSFGTMRCAKTIQSFEEAMAFRRVPPLSDPARVNPKVIFFIGIDEPPQNLSCCSDSGLHLRAAVDRLNGGRCLMGHANRTLPSTAPQLTCLYSDIDLPDIIARVGGGSCRACEGARFVGASLINRDAGRKRKRTQHDSNDYGHPDSKRARSLTLLEASGALLACPVCLGTKTCEDHRAYFDSRTASAAAGSNNNLRSRLVFFPDDEADVHDDLRERLDELGYADVPVPTAALVSYWGGAGWNLEQGNARRGYFMP</sequence>
<gene>
    <name evidence="1" type="ORF">B0T24DRAFT_620567</name>
</gene>
<accession>A0AAE0NBB5</accession>
<proteinExistence type="predicted"/>
<reference evidence="1" key="1">
    <citation type="journal article" date="2023" name="Mol. Phylogenet. Evol.">
        <title>Genome-scale phylogeny and comparative genomics of the fungal order Sordariales.</title>
        <authorList>
            <person name="Hensen N."/>
            <person name="Bonometti L."/>
            <person name="Westerberg I."/>
            <person name="Brannstrom I.O."/>
            <person name="Guillou S."/>
            <person name="Cros-Aarteil S."/>
            <person name="Calhoun S."/>
            <person name="Haridas S."/>
            <person name="Kuo A."/>
            <person name="Mondo S."/>
            <person name="Pangilinan J."/>
            <person name="Riley R."/>
            <person name="LaButti K."/>
            <person name="Andreopoulos B."/>
            <person name="Lipzen A."/>
            <person name="Chen C."/>
            <person name="Yan M."/>
            <person name="Daum C."/>
            <person name="Ng V."/>
            <person name="Clum A."/>
            <person name="Steindorff A."/>
            <person name="Ohm R.A."/>
            <person name="Martin F."/>
            <person name="Silar P."/>
            <person name="Natvig D.O."/>
            <person name="Lalanne C."/>
            <person name="Gautier V."/>
            <person name="Ament-Velasquez S.L."/>
            <person name="Kruys A."/>
            <person name="Hutchinson M.I."/>
            <person name="Powell A.J."/>
            <person name="Barry K."/>
            <person name="Miller A.N."/>
            <person name="Grigoriev I.V."/>
            <person name="Debuchy R."/>
            <person name="Gladieux P."/>
            <person name="Hiltunen Thoren M."/>
            <person name="Johannesson H."/>
        </authorList>
    </citation>
    <scope>NUCLEOTIDE SEQUENCE</scope>
    <source>
        <strain evidence="1">CBS 958.72</strain>
    </source>
</reference>
<name>A0AAE0NBB5_9PEZI</name>
<dbReference type="EMBL" id="JAULSN010000003">
    <property type="protein sequence ID" value="KAK3377145.1"/>
    <property type="molecule type" value="Genomic_DNA"/>
</dbReference>